<feature type="region of interest" description="Disordered" evidence="11">
    <location>
        <begin position="678"/>
        <end position="704"/>
    </location>
</feature>
<evidence type="ECO:0000256" key="6">
    <source>
        <dbReference type="ARBA" id="ARBA00023015"/>
    </source>
</evidence>
<dbReference type="SUPFAM" id="SSF54695">
    <property type="entry name" value="POZ domain"/>
    <property type="match status" value="1"/>
</dbReference>
<feature type="region of interest" description="Disordered" evidence="11">
    <location>
        <begin position="123"/>
        <end position="169"/>
    </location>
</feature>
<feature type="domain" description="C2H2-type" evidence="13">
    <location>
        <begin position="794"/>
        <end position="821"/>
    </location>
</feature>
<dbReference type="SMART" id="SM00225">
    <property type="entry name" value="BTB"/>
    <property type="match status" value="1"/>
</dbReference>
<evidence type="ECO:0000256" key="5">
    <source>
        <dbReference type="ARBA" id="ARBA00022833"/>
    </source>
</evidence>
<comment type="subcellular location">
    <subcellularLocation>
        <location evidence="1">Nucleus</location>
    </subcellularLocation>
</comment>
<reference evidence="14" key="3">
    <citation type="submission" date="2025-09" db="UniProtKB">
        <authorList>
            <consortium name="Ensembl"/>
        </authorList>
    </citation>
    <scope>IDENTIFICATION</scope>
</reference>
<evidence type="ECO:0000256" key="4">
    <source>
        <dbReference type="ARBA" id="ARBA00022771"/>
    </source>
</evidence>
<dbReference type="Pfam" id="PF00096">
    <property type="entry name" value="zf-C2H2"/>
    <property type="match status" value="7"/>
</dbReference>
<feature type="region of interest" description="Disordered" evidence="11">
    <location>
        <begin position="523"/>
        <end position="660"/>
    </location>
</feature>
<feature type="domain" description="C2H2-type" evidence="13">
    <location>
        <begin position="937"/>
        <end position="964"/>
    </location>
</feature>
<sequence>MSSEESYLAIQRYLSDEREPYAPGTQGNAKRKIRKAAACYVVRDGTLYYQRRQKGLDEFTELEVVLQAARRRELIDEAHVAPGGEHQTQQQTWDSISQKYWWRGILKQVKDYIRECSQCREKQERGRGWPEEAAGQVLGGRRGRRRGAASPNTENEEDDEEDDPETLQSQSFDTLKQRSARAAQSVAKHELVFVDSKGVVKQFLPKHGQTMLEKLNQQRLSGQFCDITLLIEGEEYRAHKAVLAACSDYFSELFIEKGAISSHEAVVDLSGFSKASFLPLLEFAYTSTLTFNFCVMADVATLARHLLMTEVLHLCESVHKQVEKQKLMVYQRGDTHTVVSSEPQLQKEEAATYMVTMQDSGEAVVAQGGEMAAVEAMTVLSQDGGTALAVVTHVGETAEGETLAVVTQSEETAPGETLAVVTQSEETAPGETLAVVTHAEETSAGETLAVVTRGGEASAEEALAVMSACWPVETQAQVMDVQVNMESSEKGEPVQEAFVLSLDPGKAVSTEVMHLSAMAHPTVPEQEGPVAPEPLPAPEPDPGPPKRKRGRPAKVKQQVVVEVPGSSATAEAGAAKDGDGSPTDSTYRKRLRQRSLEEGGYVRLHMGLERQLQGRKDQNQESNTQKVAQKLLRRGRMIHPSTKQSQGEEEKPEAVPDSGEGTAVWAGMEAKMELEAKGVSVEAGTGPEEGAGVEAEASGTEPEGKADCEYKCSDCGQVFQRRYALIMHTLKHEKTRGYRCSLCSKEFQYAASLRAHLTRHKRQKSQRASVAARVLAEGKEAADGRTRGRTKREFVCDICGKTLPKLYSLRIHMLNHTGVRPHACKVCGKTFAHKHSLKMHRALHDALKQFQCTLCDKSFVSKRSLEEHTSVHTGESKYLCTTCGKSFHRASGLSKHLKRHQPKPEVRGFQCSHCDKSFYEAKDLQQHMNKHLGLKPFQCQVCGKCYSWKKDWYSHVKSHSVAEPFKCNICGKEFFEKALFRRHVKKATHGKKGRVKQNLERECEHCGRKFTQLREYRRHMNNHQGVKPFECLTCGVAWADARSLKRHVRTHTGERPYVCPVCQDAHIDARTLRKHMTKYHGDYLPGKIMLEKDTLQFHNQGTQVEHAISILAPELPPELQPAHPQASGEEIETVLITEETVEAVQAVSSAVEDCSASAMSTLSDQSIMQVVNYVLSQRAGMSGGPKLDEHSPDVIQTVEVEVAHVAEVE</sequence>
<proteinExistence type="predicted"/>
<dbReference type="FunFam" id="1.10.340.70:FF:000002">
    <property type="entry name" value="Zinc finger and BTB domain-containing protein 11"/>
    <property type="match status" value="1"/>
</dbReference>
<dbReference type="InterPro" id="IPR036236">
    <property type="entry name" value="Znf_C2H2_sf"/>
</dbReference>
<gene>
    <name evidence="14" type="primary">ZBTB11</name>
    <name evidence="14" type="synonym">zbtb11</name>
</gene>
<dbReference type="Gene3D" id="1.10.340.70">
    <property type="match status" value="1"/>
</dbReference>
<reference evidence="14 15" key="1">
    <citation type="submission" date="2019-04" db="EMBL/GenBank/DDBJ databases">
        <authorList>
            <consortium name="Wellcome Sanger Institute Data Sharing"/>
        </authorList>
    </citation>
    <scope>NUCLEOTIDE SEQUENCE [LARGE SCALE GENOMIC DNA]</scope>
</reference>
<dbReference type="SUPFAM" id="SSF57667">
    <property type="entry name" value="beta-beta-alpha zinc fingers"/>
    <property type="match status" value="6"/>
</dbReference>
<dbReference type="FunFam" id="3.30.160.60:FF:000100">
    <property type="entry name" value="Zinc finger 45-like"/>
    <property type="match status" value="1"/>
</dbReference>
<dbReference type="FunFam" id="3.30.710.10:FF:000070">
    <property type="entry name" value="zinc finger and BTB domain-containing protein 11"/>
    <property type="match status" value="1"/>
</dbReference>
<feature type="domain" description="C2H2-type" evidence="13">
    <location>
        <begin position="1001"/>
        <end position="1028"/>
    </location>
</feature>
<dbReference type="Pfam" id="PF17921">
    <property type="entry name" value="Integrase_H2C2"/>
    <property type="match status" value="1"/>
</dbReference>
<dbReference type="Gene3D" id="3.30.710.10">
    <property type="entry name" value="Potassium Channel Kv1.1, Chain A"/>
    <property type="match status" value="1"/>
</dbReference>
<dbReference type="FunFam" id="3.30.160.60:FF:000633">
    <property type="entry name" value="Zinc finger and BTB domain containing 11"/>
    <property type="match status" value="1"/>
</dbReference>
<feature type="compositionally biased region" description="Pro residues" evidence="11">
    <location>
        <begin position="531"/>
        <end position="543"/>
    </location>
</feature>
<keyword evidence="8" id="KW-0804">Transcription</keyword>
<protein>
    <submittedName>
        <fullName evidence="14">Zinc finger and BTB domain containing 11</fullName>
    </submittedName>
</protein>
<dbReference type="InterPro" id="IPR011333">
    <property type="entry name" value="SKP1/BTB/POZ_sf"/>
</dbReference>
<dbReference type="InterPro" id="IPR041588">
    <property type="entry name" value="Integrase_H2C2"/>
</dbReference>
<feature type="compositionally biased region" description="Acidic residues" evidence="11">
    <location>
        <begin position="154"/>
        <end position="165"/>
    </location>
</feature>
<dbReference type="KEGG" id="sfm:108937517"/>
<evidence type="ECO:0000256" key="9">
    <source>
        <dbReference type="ARBA" id="ARBA00023242"/>
    </source>
</evidence>
<feature type="domain" description="BTB" evidence="12">
    <location>
        <begin position="225"/>
        <end position="293"/>
    </location>
</feature>
<dbReference type="OrthoDB" id="6077919at2759"/>
<dbReference type="GeneID" id="108937517"/>
<feature type="compositionally biased region" description="Low complexity" evidence="11">
    <location>
        <begin position="681"/>
        <end position="701"/>
    </location>
</feature>
<dbReference type="GO" id="GO:0005654">
    <property type="term" value="C:nucleoplasm"/>
    <property type="evidence" value="ECO:0007669"/>
    <property type="project" value="TreeGrafter"/>
</dbReference>
<evidence type="ECO:0000256" key="10">
    <source>
        <dbReference type="PROSITE-ProRule" id="PRU00042"/>
    </source>
</evidence>
<keyword evidence="9" id="KW-0539">Nucleus</keyword>
<evidence type="ECO:0000256" key="8">
    <source>
        <dbReference type="ARBA" id="ARBA00023163"/>
    </source>
</evidence>
<dbReference type="PROSITE" id="PS50157">
    <property type="entry name" value="ZINC_FINGER_C2H2_2"/>
    <property type="match status" value="11"/>
</dbReference>
<evidence type="ECO:0000256" key="7">
    <source>
        <dbReference type="ARBA" id="ARBA00023125"/>
    </source>
</evidence>
<evidence type="ECO:0000259" key="13">
    <source>
        <dbReference type="PROSITE" id="PS50157"/>
    </source>
</evidence>
<dbReference type="InterPro" id="IPR013087">
    <property type="entry name" value="Znf_C2H2_type"/>
</dbReference>
<evidence type="ECO:0000259" key="12">
    <source>
        <dbReference type="PROSITE" id="PS50097"/>
    </source>
</evidence>
<dbReference type="AlphaFoldDB" id="A0A8C9WC98"/>
<dbReference type="GeneTree" id="ENSGT00900000141090"/>
<dbReference type="CDD" id="cd18202">
    <property type="entry name" value="BTB_POZ_ZBTB11"/>
    <property type="match status" value="1"/>
</dbReference>
<feature type="domain" description="C2H2-type" evidence="13">
    <location>
        <begin position="1029"/>
        <end position="1056"/>
    </location>
</feature>
<dbReference type="PANTHER" id="PTHR24399:SF23">
    <property type="entry name" value="C2H2-TYPE DOMAIN-CONTAINING PROTEIN"/>
    <property type="match status" value="1"/>
</dbReference>
<keyword evidence="2" id="KW-0479">Metal-binding</keyword>
<feature type="domain" description="C2H2-type" evidence="13">
    <location>
        <begin position="909"/>
        <end position="936"/>
    </location>
</feature>
<accession>A0A8C9WC98</accession>
<feature type="domain" description="C2H2-type" evidence="13">
    <location>
        <begin position="850"/>
        <end position="877"/>
    </location>
</feature>
<feature type="compositionally biased region" description="Basic and acidic residues" evidence="11">
    <location>
        <begin position="606"/>
        <end position="619"/>
    </location>
</feature>
<dbReference type="Pfam" id="PF00651">
    <property type="entry name" value="BTB"/>
    <property type="match status" value="1"/>
</dbReference>
<keyword evidence="6" id="KW-0805">Transcription regulation</keyword>
<dbReference type="GO" id="GO:0030223">
    <property type="term" value="P:neutrophil differentiation"/>
    <property type="evidence" value="ECO:0007669"/>
    <property type="project" value="Ensembl"/>
</dbReference>
<evidence type="ECO:0000256" key="1">
    <source>
        <dbReference type="ARBA" id="ARBA00004123"/>
    </source>
</evidence>
<dbReference type="RefSeq" id="XP_018613040.2">
    <property type="nucleotide sequence ID" value="XM_018757524.2"/>
</dbReference>
<dbReference type="CTD" id="27107"/>
<evidence type="ECO:0000256" key="11">
    <source>
        <dbReference type="SAM" id="MobiDB-lite"/>
    </source>
</evidence>
<feature type="domain" description="C2H2-type" evidence="13">
    <location>
        <begin position="738"/>
        <end position="765"/>
    </location>
</feature>
<feature type="domain" description="C2H2-type" evidence="13">
    <location>
        <begin position="710"/>
        <end position="737"/>
    </location>
</feature>
<name>A0A8C9WC98_SCLFO</name>
<keyword evidence="15" id="KW-1185">Reference proteome</keyword>
<dbReference type="FunFam" id="3.30.160.60:FF:001897">
    <property type="entry name" value="Zinc finger and BTB domain containing 11"/>
    <property type="match status" value="1"/>
</dbReference>
<reference evidence="14" key="2">
    <citation type="submission" date="2025-08" db="UniProtKB">
        <authorList>
            <consortium name="Ensembl"/>
        </authorList>
    </citation>
    <scope>IDENTIFICATION</scope>
</reference>
<keyword evidence="7" id="KW-0238">DNA-binding</keyword>
<feature type="compositionally biased region" description="Basic residues" evidence="11">
    <location>
        <begin position="545"/>
        <end position="554"/>
    </location>
</feature>
<dbReference type="PROSITE" id="PS50097">
    <property type="entry name" value="BTB"/>
    <property type="match status" value="1"/>
</dbReference>
<dbReference type="FunFam" id="3.30.160.60:FF:000997">
    <property type="entry name" value="Zinc finger and BTB domain-containing protein 11"/>
    <property type="match status" value="1"/>
</dbReference>
<feature type="domain" description="C2H2-type" evidence="13">
    <location>
        <begin position="965"/>
        <end position="994"/>
    </location>
</feature>
<keyword evidence="5" id="KW-0862">Zinc</keyword>
<dbReference type="GO" id="GO:0000978">
    <property type="term" value="F:RNA polymerase II cis-regulatory region sequence-specific DNA binding"/>
    <property type="evidence" value="ECO:0007669"/>
    <property type="project" value="TreeGrafter"/>
</dbReference>
<dbReference type="InterPro" id="IPR000210">
    <property type="entry name" value="BTB/POZ_dom"/>
</dbReference>
<organism evidence="14 15">
    <name type="scientific">Scleropages formosus</name>
    <name type="common">Asian bonytongue</name>
    <name type="synonym">Osteoglossum formosum</name>
    <dbReference type="NCBI Taxonomy" id="113540"/>
    <lineage>
        <taxon>Eukaryota</taxon>
        <taxon>Metazoa</taxon>
        <taxon>Chordata</taxon>
        <taxon>Craniata</taxon>
        <taxon>Vertebrata</taxon>
        <taxon>Euteleostomi</taxon>
        <taxon>Actinopterygii</taxon>
        <taxon>Neopterygii</taxon>
        <taxon>Teleostei</taxon>
        <taxon>Osteoglossocephala</taxon>
        <taxon>Osteoglossomorpha</taxon>
        <taxon>Osteoglossiformes</taxon>
        <taxon>Osteoglossidae</taxon>
        <taxon>Scleropages</taxon>
    </lineage>
</organism>
<dbReference type="Gene3D" id="3.30.160.60">
    <property type="entry name" value="Classic Zinc Finger"/>
    <property type="match status" value="10"/>
</dbReference>
<feature type="domain" description="C2H2-type" evidence="13">
    <location>
        <begin position="822"/>
        <end position="849"/>
    </location>
</feature>
<dbReference type="SMART" id="SM00355">
    <property type="entry name" value="ZnF_C2H2"/>
    <property type="match status" value="12"/>
</dbReference>
<keyword evidence="3" id="KW-0677">Repeat</keyword>
<dbReference type="PROSITE" id="PS00028">
    <property type="entry name" value="ZINC_FINGER_C2H2_1"/>
    <property type="match status" value="11"/>
</dbReference>
<dbReference type="Ensembl" id="ENSSFOT00015068501.1">
    <property type="protein sequence ID" value="ENSSFOP00015071498.1"/>
    <property type="gene ID" value="ENSSFOG00015008656.2"/>
</dbReference>
<dbReference type="Pfam" id="PF13912">
    <property type="entry name" value="zf-C2H2_6"/>
    <property type="match status" value="2"/>
</dbReference>
<dbReference type="Proteomes" id="UP000694397">
    <property type="component" value="Chromosome 12"/>
</dbReference>
<feature type="domain" description="C2H2-type" evidence="13">
    <location>
        <begin position="878"/>
        <end position="905"/>
    </location>
</feature>
<dbReference type="InterPro" id="IPR048060">
    <property type="entry name" value="ZBTB11_BTB_POZ"/>
</dbReference>
<dbReference type="GO" id="GO:0001227">
    <property type="term" value="F:DNA-binding transcription repressor activity, RNA polymerase II-specific"/>
    <property type="evidence" value="ECO:0007669"/>
    <property type="project" value="TreeGrafter"/>
</dbReference>
<dbReference type="GO" id="GO:0008270">
    <property type="term" value="F:zinc ion binding"/>
    <property type="evidence" value="ECO:0007669"/>
    <property type="project" value="UniProtKB-KW"/>
</dbReference>
<keyword evidence="4 10" id="KW-0863">Zinc-finger</keyword>
<dbReference type="PANTHER" id="PTHR24399">
    <property type="entry name" value="ZINC FINGER AND BTB DOMAIN-CONTAINING"/>
    <property type="match status" value="1"/>
</dbReference>
<evidence type="ECO:0000256" key="3">
    <source>
        <dbReference type="ARBA" id="ARBA00022737"/>
    </source>
</evidence>
<evidence type="ECO:0000256" key="2">
    <source>
        <dbReference type="ARBA" id="ARBA00022723"/>
    </source>
</evidence>
<evidence type="ECO:0000313" key="14">
    <source>
        <dbReference type="Ensembl" id="ENSSFOP00015071498.1"/>
    </source>
</evidence>
<evidence type="ECO:0000313" key="15">
    <source>
        <dbReference type="Proteomes" id="UP000694397"/>
    </source>
</evidence>